<evidence type="ECO:0000256" key="5">
    <source>
        <dbReference type="ARBA" id="ARBA00022840"/>
    </source>
</evidence>
<dbReference type="PROSITE" id="PS00916">
    <property type="entry name" value="PI3_4_KINASE_2"/>
    <property type="match status" value="1"/>
</dbReference>
<dbReference type="PANTHER" id="PTHR11139:SF125">
    <property type="entry name" value="SERINE_THREONINE-PROTEIN KINASE MEC1"/>
    <property type="match status" value="1"/>
</dbReference>
<dbReference type="Proteomes" id="UP000267251">
    <property type="component" value="Unassembled WGS sequence"/>
</dbReference>
<evidence type="ECO:0000256" key="2">
    <source>
        <dbReference type="ARBA" id="ARBA00022679"/>
    </source>
</evidence>
<dbReference type="InterPro" id="IPR050517">
    <property type="entry name" value="DDR_Repair_Kinase"/>
</dbReference>
<dbReference type="InterPro" id="IPR003152">
    <property type="entry name" value="FATC_dom"/>
</dbReference>
<dbReference type="EMBL" id="KZ987728">
    <property type="protein sequence ID" value="RKP15515.1"/>
    <property type="molecule type" value="Genomic_DNA"/>
</dbReference>
<sequence>EFTTILGFEDQVAVMPSLVQPKRLGVLGSDGQSYRFLVKPKDDLRKDARLMEFNSMINRLLGADVETRRRKMHIRTYAVLPLNDTCGLIEWVPKTVGLRLILGKYYSNRGVSLAVRPILSLFLTLPIQLIVLLFAPRIKPVFHEWFLDTFPDPERWYAARKSYSVTLAVMSMIGYLVGLGDRHGENILFDSTNGEAVHVDLNCLFDKGKTFERPELVPFRLTQNLVAALGVTGVEGAFRRTCEETLRVIREHEASLMCVLETFVHDPLVEWGSNSKSSRTSVDVAGKRKGRGSRDAVQDNRARYDRAIKVLRTVEKKLQGEILHAGLNLSEKGQVDELIRQAVDPDNLSKMYIGWAAFL</sequence>
<dbReference type="SUPFAM" id="SSF56112">
    <property type="entry name" value="Protein kinase-like (PK-like)"/>
    <property type="match status" value="1"/>
</dbReference>
<proteinExistence type="predicted"/>
<evidence type="ECO:0000256" key="1">
    <source>
        <dbReference type="ARBA" id="ARBA00012513"/>
    </source>
</evidence>
<feature type="domain" description="PI3K/PI4K catalytic" evidence="9">
    <location>
        <begin position="8"/>
        <end position="316"/>
    </location>
</feature>
<dbReference type="Pfam" id="PF00454">
    <property type="entry name" value="PI3_PI4_kinase"/>
    <property type="match status" value="1"/>
</dbReference>
<dbReference type="GO" id="GO:0006281">
    <property type="term" value="P:DNA repair"/>
    <property type="evidence" value="ECO:0007669"/>
    <property type="project" value="TreeGrafter"/>
</dbReference>
<dbReference type="GO" id="GO:0000723">
    <property type="term" value="P:telomere maintenance"/>
    <property type="evidence" value="ECO:0007669"/>
    <property type="project" value="TreeGrafter"/>
</dbReference>
<organism evidence="11 12">
    <name type="scientific">Piptocephalis cylindrospora</name>
    <dbReference type="NCBI Taxonomy" id="1907219"/>
    <lineage>
        <taxon>Eukaryota</taxon>
        <taxon>Fungi</taxon>
        <taxon>Fungi incertae sedis</taxon>
        <taxon>Zoopagomycota</taxon>
        <taxon>Zoopagomycotina</taxon>
        <taxon>Zoopagomycetes</taxon>
        <taxon>Zoopagales</taxon>
        <taxon>Piptocephalidaceae</taxon>
        <taxon>Piptocephalis</taxon>
    </lineage>
</organism>
<evidence type="ECO:0000259" key="9">
    <source>
        <dbReference type="PROSITE" id="PS50290"/>
    </source>
</evidence>
<dbReference type="Gene3D" id="1.10.1070.11">
    <property type="entry name" value="Phosphatidylinositol 3-/4-kinase, catalytic domain"/>
    <property type="match status" value="1"/>
</dbReference>
<feature type="non-terminal residue" evidence="11">
    <location>
        <position position="1"/>
    </location>
</feature>
<dbReference type="EC" id="2.7.11.1" evidence="1"/>
<dbReference type="PROSITE" id="PS51190">
    <property type="entry name" value="FATC"/>
    <property type="match status" value="1"/>
</dbReference>
<dbReference type="GO" id="GO:0000077">
    <property type="term" value="P:DNA damage checkpoint signaling"/>
    <property type="evidence" value="ECO:0007669"/>
    <property type="project" value="TreeGrafter"/>
</dbReference>
<evidence type="ECO:0000256" key="4">
    <source>
        <dbReference type="ARBA" id="ARBA00022777"/>
    </source>
</evidence>
<dbReference type="PANTHER" id="PTHR11139">
    <property type="entry name" value="ATAXIA TELANGIECTASIA MUTATED ATM -RELATED"/>
    <property type="match status" value="1"/>
</dbReference>
<dbReference type="InterPro" id="IPR000403">
    <property type="entry name" value="PI3/4_kinase_cat_dom"/>
</dbReference>
<evidence type="ECO:0000256" key="7">
    <source>
        <dbReference type="ARBA" id="ARBA00048679"/>
    </source>
</evidence>
<dbReference type="InterPro" id="IPR018936">
    <property type="entry name" value="PI3/4_kinase_CS"/>
</dbReference>
<evidence type="ECO:0000256" key="6">
    <source>
        <dbReference type="ARBA" id="ARBA00047899"/>
    </source>
</evidence>
<dbReference type="OrthoDB" id="381190at2759"/>
<keyword evidence="4 11" id="KW-0418">Kinase</keyword>
<protein>
    <recommendedName>
        <fullName evidence="1">non-specific serine/threonine protein kinase</fullName>
        <ecNumber evidence="1">2.7.11.1</ecNumber>
    </recommendedName>
</protein>
<evidence type="ECO:0000313" key="12">
    <source>
        <dbReference type="Proteomes" id="UP000267251"/>
    </source>
</evidence>
<evidence type="ECO:0000256" key="3">
    <source>
        <dbReference type="ARBA" id="ARBA00022741"/>
    </source>
</evidence>
<comment type="catalytic activity">
    <reaction evidence="7">
        <text>L-seryl-[protein] + ATP = O-phospho-L-seryl-[protein] + ADP + H(+)</text>
        <dbReference type="Rhea" id="RHEA:17989"/>
        <dbReference type="Rhea" id="RHEA-COMP:9863"/>
        <dbReference type="Rhea" id="RHEA-COMP:11604"/>
        <dbReference type="ChEBI" id="CHEBI:15378"/>
        <dbReference type="ChEBI" id="CHEBI:29999"/>
        <dbReference type="ChEBI" id="CHEBI:30616"/>
        <dbReference type="ChEBI" id="CHEBI:83421"/>
        <dbReference type="ChEBI" id="CHEBI:456216"/>
        <dbReference type="EC" id="2.7.11.1"/>
    </reaction>
</comment>
<name>A0A4P9Y8Y9_9FUNG</name>
<evidence type="ECO:0000259" key="10">
    <source>
        <dbReference type="PROSITE" id="PS51190"/>
    </source>
</evidence>
<comment type="catalytic activity">
    <reaction evidence="6">
        <text>L-threonyl-[protein] + ATP = O-phospho-L-threonyl-[protein] + ADP + H(+)</text>
        <dbReference type="Rhea" id="RHEA:46608"/>
        <dbReference type="Rhea" id="RHEA-COMP:11060"/>
        <dbReference type="Rhea" id="RHEA-COMP:11605"/>
        <dbReference type="ChEBI" id="CHEBI:15378"/>
        <dbReference type="ChEBI" id="CHEBI:30013"/>
        <dbReference type="ChEBI" id="CHEBI:30616"/>
        <dbReference type="ChEBI" id="CHEBI:61977"/>
        <dbReference type="ChEBI" id="CHEBI:456216"/>
        <dbReference type="EC" id="2.7.11.1"/>
    </reaction>
</comment>
<feature type="non-terminal residue" evidence="11">
    <location>
        <position position="359"/>
    </location>
</feature>
<dbReference type="PROSITE" id="PS50290">
    <property type="entry name" value="PI3_4_KINASE_3"/>
    <property type="match status" value="1"/>
</dbReference>
<feature type="region of interest" description="Disordered" evidence="8">
    <location>
        <begin position="273"/>
        <end position="298"/>
    </location>
</feature>
<dbReference type="GO" id="GO:0004674">
    <property type="term" value="F:protein serine/threonine kinase activity"/>
    <property type="evidence" value="ECO:0007669"/>
    <property type="project" value="UniProtKB-EC"/>
</dbReference>
<dbReference type="Gene3D" id="3.30.1010.10">
    <property type="entry name" value="Phosphatidylinositol 3-kinase Catalytic Subunit, Chain A, domain 4"/>
    <property type="match status" value="1"/>
</dbReference>
<evidence type="ECO:0000313" key="11">
    <source>
        <dbReference type="EMBL" id="RKP15515.1"/>
    </source>
</evidence>
<keyword evidence="5" id="KW-0067">ATP-binding</keyword>
<dbReference type="AlphaFoldDB" id="A0A4P9Y8Y9"/>
<accession>A0A4P9Y8Y9</accession>
<dbReference type="SMART" id="SM00146">
    <property type="entry name" value="PI3Kc"/>
    <property type="match status" value="1"/>
</dbReference>
<keyword evidence="3" id="KW-0547">Nucleotide-binding</keyword>
<evidence type="ECO:0000256" key="8">
    <source>
        <dbReference type="SAM" id="MobiDB-lite"/>
    </source>
</evidence>
<dbReference type="GO" id="GO:0005634">
    <property type="term" value="C:nucleus"/>
    <property type="evidence" value="ECO:0007669"/>
    <property type="project" value="TreeGrafter"/>
</dbReference>
<dbReference type="SMART" id="SM01343">
    <property type="entry name" value="FATC"/>
    <property type="match status" value="1"/>
</dbReference>
<feature type="domain" description="FATC" evidence="10">
    <location>
        <begin position="327"/>
        <end position="359"/>
    </location>
</feature>
<dbReference type="InterPro" id="IPR036940">
    <property type="entry name" value="PI3/4_kinase_cat_sf"/>
</dbReference>
<gene>
    <name evidence="11" type="ORF">BJ684DRAFT_5181</name>
</gene>
<dbReference type="CDD" id="cd00892">
    <property type="entry name" value="PIKKc_ATR"/>
    <property type="match status" value="1"/>
</dbReference>
<dbReference type="InterPro" id="IPR011009">
    <property type="entry name" value="Kinase-like_dom_sf"/>
</dbReference>
<keyword evidence="12" id="KW-1185">Reference proteome</keyword>
<dbReference type="GO" id="GO:0005694">
    <property type="term" value="C:chromosome"/>
    <property type="evidence" value="ECO:0007669"/>
    <property type="project" value="TreeGrafter"/>
</dbReference>
<dbReference type="GO" id="GO:0005524">
    <property type="term" value="F:ATP binding"/>
    <property type="evidence" value="ECO:0007669"/>
    <property type="project" value="UniProtKB-KW"/>
</dbReference>
<reference evidence="12" key="1">
    <citation type="journal article" date="2018" name="Nat. Microbiol.">
        <title>Leveraging single-cell genomics to expand the fungal tree of life.</title>
        <authorList>
            <person name="Ahrendt S.R."/>
            <person name="Quandt C.A."/>
            <person name="Ciobanu D."/>
            <person name="Clum A."/>
            <person name="Salamov A."/>
            <person name="Andreopoulos B."/>
            <person name="Cheng J.F."/>
            <person name="Woyke T."/>
            <person name="Pelin A."/>
            <person name="Henrissat B."/>
            <person name="Reynolds N.K."/>
            <person name="Benny G.L."/>
            <person name="Smith M.E."/>
            <person name="James T.Y."/>
            <person name="Grigoriev I.V."/>
        </authorList>
    </citation>
    <scope>NUCLEOTIDE SEQUENCE [LARGE SCALE GENOMIC DNA]</scope>
</reference>
<dbReference type="Pfam" id="PF02260">
    <property type="entry name" value="FATC"/>
    <property type="match status" value="1"/>
</dbReference>
<keyword evidence="2" id="KW-0808">Transferase</keyword>